<dbReference type="CDD" id="cd05675">
    <property type="entry name" value="M20_yscS_like"/>
    <property type="match status" value="1"/>
</dbReference>
<evidence type="ECO:0000256" key="1">
    <source>
        <dbReference type="ARBA" id="ARBA00001947"/>
    </source>
</evidence>
<proteinExistence type="inferred from homology"/>
<evidence type="ECO:0000256" key="2">
    <source>
        <dbReference type="ARBA" id="ARBA00006247"/>
    </source>
</evidence>
<organism evidence="8 9">
    <name type="scientific">Cellulomonas fulva</name>
    <dbReference type="NCBI Taxonomy" id="2835530"/>
    <lineage>
        <taxon>Bacteria</taxon>
        <taxon>Bacillati</taxon>
        <taxon>Actinomycetota</taxon>
        <taxon>Actinomycetes</taxon>
        <taxon>Micrococcales</taxon>
        <taxon>Cellulomonadaceae</taxon>
        <taxon>Cellulomonas</taxon>
    </lineage>
</organism>
<evidence type="ECO:0000256" key="4">
    <source>
        <dbReference type="ARBA" id="ARBA00022801"/>
    </source>
</evidence>
<dbReference type="InterPro" id="IPR011650">
    <property type="entry name" value="Peptidase_M20_dimer"/>
</dbReference>
<keyword evidence="9" id="KW-1185">Reference proteome</keyword>
<dbReference type="Gene3D" id="1.10.150.900">
    <property type="match status" value="1"/>
</dbReference>
<keyword evidence="3" id="KW-0479">Metal-binding</keyword>
<evidence type="ECO:0000259" key="7">
    <source>
        <dbReference type="Pfam" id="PF07687"/>
    </source>
</evidence>
<dbReference type="EMBL" id="JAHBOH010000001">
    <property type="protein sequence ID" value="MBT0995248.1"/>
    <property type="molecule type" value="Genomic_DNA"/>
</dbReference>
<dbReference type="InterPro" id="IPR002933">
    <property type="entry name" value="Peptidase_M20"/>
</dbReference>
<evidence type="ECO:0000313" key="8">
    <source>
        <dbReference type="EMBL" id="MBT0995248.1"/>
    </source>
</evidence>
<feature type="region of interest" description="Disordered" evidence="6">
    <location>
        <begin position="1"/>
        <end position="28"/>
    </location>
</feature>
<dbReference type="Gene3D" id="3.40.630.10">
    <property type="entry name" value="Zn peptidases"/>
    <property type="match status" value="1"/>
</dbReference>
<comment type="cofactor">
    <cofactor evidence="1">
        <name>Zn(2+)</name>
        <dbReference type="ChEBI" id="CHEBI:29105"/>
    </cofactor>
</comment>
<keyword evidence="4" id="KW-0378">Hydrolase</keyword>
<feature type="compositionally biased region" description="Low complexity" evidence="6">
    <location>
        <begin position="1"/>
        <end position="21"/>
    </location>
</feature>
<dbReference type="SUPFAM" id="SSF55031">
    <property type="entry name" value="Bacterial exopeptidase dimerisation domain"/>
    <property type="match status" value="1"/>
</dbReference>
<dbReference type="SUPFAM" id="SSF53187">
    <property type="entry name" value="Zn-dependent exopeptidases"/>
    <property type="match status" value="1"/>
</dbReference>
<dbReference type="Pfam" id="PF01546">
    <property type="entry name" value="Peptidase_M20"/>
    <property type="match status" value="1"/>
</dbReference>
<evidence type="ECO:0000256" key="5">
    <source>
        <dbReference type="ARBA" id="ARBA00022833"/>
    </source>
</evidence>
<reference evidence="8 9" key="1">
    <citation type="submission" date="2021-05" db="EMBL/GenBank/DDBJ databases">
        <title>Description of Cellulomonas sp. DKR-3 sp. nov.</title>
        <authorList>
            <person name="Dahal R.H."/>
            <person name="Chaudhary D.K."/>
        </authorList>
    </citation>
    <scope>NUCLEOTIDE SEQUENCE [LARGE SCALE GENOMIC DNA]</scope>
    <source>
        <strain evidence="8 9">DKR-3</strain>
    </source>
</reference>
<keyword evidence="5" id="KW-0862">Zinc</keyword>
<dbReference type="Gene3D" id="3.30.70.360">
    <property type="match status" value="1"/>
</dbReference>
<dbReference type="Proteomes" id="UP000722125">
    <property type="component" value="Unassembled WGS sequence"/>
</dbReference>
<dbReference type="PIRSF" id="PIRSF036696">
    <property type="entry name" value="ACY-1"/>
    <property type="match status" value="1"/>
</dbReference>
<name>A0ABS5U1H4_9CELL</name>
<gene>
    <name evidence="8" type="ORF">KIN34_13235</name>
</gene>
<comment type="similarity">
    <text evidence="2">Belongs to the peptidase M20A family.</text>
</comment>
<comment type="caution">
    <text evidence="8">The sequence shown here is derived from an EMBL/GenBank/DDBJ whole genome shotgun (WGS) entry which is preliminary data.</text>
</comment>
<dbReference type="InterPro" id="IPR050072">
    <property type="entry name" value="Peptidase_M20A"/>
</dbReference>
<evidence type="ECO:0000256" key="6">
    <source>
        <dbReference type="SAM" id="MobiDB-lite"/>
    </source>
</evidence>
<dbReference type="InterPro" id="IPR036264">
    <property type="entry name" value="Bact_exopeptidase_dim_dom"/>
</dbReference>
<sequence length="463" mass="48864">MAAVSSDPSSARTPSSASSAPIESTVGAGTTAADEVVDICRDLIRIDTSNYGDNEGPGERTAAEHVATLLSDVGLEPELFESAPGRANVVVRLPGEDRDRPALVLHGHLDVVPAQAADWTVDPFAGHQDDELLWGRGAVDMKDMDAMILSVVRQMAREGRRPARDVVVAMFADEEAGGTYGARWAVDHRPELFEGATEAISEVGGFSVEVGGRRAYLLQTAEKGLSWLRLVADGRAGHGSQVTPDNAVTNLAEAVARIGRHAWPLQLTPTVRALLEGVADLTGVTFDAEDPHGVEQLVAALGPASRFVGATLRHTTNPTQLTAGYKANVVPGRAEAAVDGRFLPGDEEGFRAQVAALAGPDVRIEHLHHDVALEAPTTGDLVDAMSDALQAEDPGAVVLPYMLSGGTDNKSLARLGITGYGFAPLRLPADLDFAGMFHGVDERVSTDALRFGTRVLDRLLATC</sequence>
<accession>A0ABS5U1H4</accession>
<dbReference type="Pfam" id="PF07687">
    <property type="entry name" value="M20_dimer"/>
    <property type="match status" value="1"/>
</dbReference>
<feature type="domain" description="Peptidase M20 dimerisation" evidence="7">
    <location>
        <begin position="220"/>
        <end position="347"/>
    </location>
</feature>
<evidence type="ECO:0000256" key="3">
    <source>
        <dbReference type="ARBA" id="ARBA00022723"/>
    </source>
</evidence>
<dbReference type="NCBIfam" id="NF005913">
    <property type="entry name" value="PRK07906.1"/>
    <property type="match status" value="1"/>
</dbReference>
<evidence type="ECO:0000313" key="9">
    <source>
        <dbReference type="Proteomes" id="UP000722125"/>
    </source>
</evidence>
<dbReference type="RefSeq" id="WP_214351362.1">
    <property type="nucleotide sequence ID" value="NZ_JAHBOH010000001.1"/>
</dbReference>
<dbReference type="PANTHER" id="PTHR43808:SF8">
    <property type="entry name" value="PEPTIDASE M20 DIMERISATION DOMAIN-CONTAINING PROTEIN"/>
    <property type="match status" value="1"/>
</dbReference>
<dbReference type="PANTHER" id="PTHR43808">
    <property type="entry name" value="ACETYLORNITHINE DEACETYLASE"/>
    <property type="match status" value="1"/>
</dbReference>
<protein>
    <submittedName>
        <fullName evidence="8">M20/M25/M40 family metallo-hydrolase</fullName>
    </submittedName>
</protein>